<accession>A0A183E7R1</accession>
<evidence type="ECO:0000259" key="1">
    <source>
        <dbReference type="Pfam" id="PF22929"/>
    </source>
</evidence>
<protein>
    <submittedName>
        <fullName evidence="4">Non-specific serine/threonine protein kinase</fullName>
    </submittedName>
</protein>
<dbReference type="EMBL" id="UYRT01084531">
    <property type="protein sequence ID" value="VDN28966.1"/>
    <property type="molecule type" value="Genomic_DNA"/>
</dbReference>
<dbReference type="Pfam" id="PF22929">
    <property type="entry name" value="INTS1_INTS2-bd"/>
    <property type="match status" value="2"/>
</dbReference>
<evidence type="ECO:0000313" key="2">
    <source>
        <dbReference type="EMBL" id="VDN28966.1"/>
    </source>
</evidence>
<sequence length="479" mass="54300">MRNRLRNAVIGPTATKASVLETLEYLGTHLAAHSPSERAASAYCLTLLLNRDTNIQASPVATNATPACSLQNIAFFTELKHRICVLISQACSVETDLDRASDYLSFLFEHADSKNLHLVAHHISCMVERLKDGTETDNIRINAVCFYERYVRDVEQNEAEWTEELAAYLPENVKKVTVCIEQPQERYVRDVEQNEAEWTEELAAHLPENVKKVTVCIEQPHEAQRSLTMISTAVSGMLQLLCSQWKEADQMALRVLLDLWFPSSGKRPKVLNAEGVELLPMWLKLKMLRTEDDRIVRRSLTMISTAVSGMLQLLCSQWKEADQMALRVLLDLWFPSSGKRPKVLNAEGVELLPMWLKLKMLRTEDDRIVRVAMDDLKMNDALKFVQSFALTSYSCTKLLAILDADETPLEGEFLQEAKKAAVFVKGYRLRGAKGGEKVFLHVVNEVVNNYKRQRTAFQTTPCLLMNLPKINWAVALSMV</sequence>
<dbReference type="WBParaSite" id="GPUH_0001702401-mRNA-1">
    <property type="protein sequence ID" value="GPUH_0001702401-mRNA-1"/>
    <property type="gene ID" value="GPUH_0001702401"/>
</dbReference>
<reference evidence="4" key="1">
    <citation type="submission" date="2016-06" db="UniProtKB">
        <authorList>
            <consortium name="WormBaseParasite"/>
        </authorList>
    </citation>
    <scope>IDENTIFICATION</scope>
</reference>
<dbReference type="OrthoDB" id="19938at2759"/>
<feature type="domain" description="Integrator complex subunit 1 INTS2-binding" evidence="1">
    <location>
        <begin position="300"/>
        <end position="437"/>
    </location>
</feature>
<dbReference type="Proteomes" id="UP000271098">
    <property type="component" value="Unassembled WGS sequence"/>
</dbReference>
<dbReference type="GO" id="GO:0032039">
    <property type="term" value="C:integrator complex"/>
    <property type="evidence" value="ECO:0007669"/>
    <property type="project" value="InterPro"/>
</dbReference>
<dbReference type="InterPro" id="IPR038902">
    <property type="entry name" value="INTS1"/>
</dbReference>
<dbReference type="PANTHER" id="PTHR21224">
    <property type="entry name" value="INTEGRATOR COMPLEX SUBUNIT 1"/>
    <property type="match status" value="1"/>
</dbReference>
<name>A0A183E7R1_9BILA</name>
<dbReference type="GO" id="GO:0034474">
    <property type="term" value="P:U2 snRNA 3'-end processing"/>
    <property type="evidence" value="ECO:0007669"/>
    <property type="project" value="InterPro"/>
</dbReference>
<proteinExistence type="predicted"/>
<feature type="domain" description="Integrator complex subunit 1 INTS2-binding" evidence="1">
    <location>
        <begin position="21"/>
        <end position="127"/>
    </location>
</feature>
<keyword evidence="3" id="KW-1185">Reference proteome</keyword>
<evidence type="ECO:0000313" key="4">
    <source>
        <dbReference type="WBParaSite" id="GPUH_0001702401-mRNA-1"/>
    </source>
</evidence>
<dbReference type="InterPro" id="IPR053966">
    <property type="entry name" value="INTS1_INTS2-bd"/>
</dbReference>
<gene>
    <name evidence="2" type="ORF">GPUH_LOCUS17000</name>
</gene>
<reference evidence="2 3" key="2">
    <citation type="submission" date="2018-11" db="EMBL/GenBank/DDBJ databases">
        <authorList>
            <consortium name="Pathogen Informatics"/>
        </authorList>
    </citation>
    <scope>NUCLEOTIDE SEQUENCE [LARGE SCALE GENOMIC DNA]</scope>
</reference>
<dbReference type="AlphaFoldDB" id="A0A183E7R1"/>
<evidence type="ECO:0000313" key="3">
    <source>
        <dbReference type="Proteomes" id="UP000271098"/>
    </source>
</evidence>
<dbReference type="PANTHER" id="PTHR21224:SF1">
    <property type="entry name" value="INTEGRATOR COMPLEX SUBUNIT 1"/>
    <property type="match status" value="1"/>
</dbReference>
<organism evidence="4">
    <name type="scientific">Gongylonema pulchrum</name>
    <dbReference type="NCBI Taxonomy" id="637853"/>
    <lineage>
        <taxon>Eukaryota</taxon>
        <taxon>Metazoa</taxon>
        <taxon>Ecdysozoa</taxon>
        <taxon>Nematoda</taxon>
        <taxon>Chromadorea</taxon>
        <taxon>Rhabditida</taxon>
        <taxon>Spirurina</taxon>
        <taxon>Spiruromorpha</taxon>
        <taxon>Spiruroidea</taxon>
        <taxon>Gongylonematidae</taxon>
        <taxon>Gongylonema</taxon>
    </lineage>
</organism>